<name>A0A4Z2G693_9TELE</name>
<feature type="region of interest" description="Disordered" evidence="1">
    <location>
        <begin position="1"/>
        <end position="21"/>
    </location>
</feature>
<dbReference type="EMBL" id="SRLO01000690">
    <property type="protein sequence ID" value="TNN48595.1"/>
    <property type="molecule type" value="Genomic_DNA"/>
</dbReference>
<dbReference type="Proteomes" id="UP000314294">
    <property type="component" value="Unassembled WGS sequence"/>
</dbReference>
<gene>
    <name evidence="2" type="ORF">EYF80_041214</name>
</gene>
<keyword evidence="3" id="KW-1185">Reference proteome</keyword>
<organism evidence="2 3">
    <name type="scientific">Liparis tanakae</name>
    <name type="common">Tanaka's snailfish</name>
    <dbReference type="NCBI Taxonomy" id="230148"/>
    <lineage>
        <taxon>Eukaryota</taxon>
        <taxon>Metazoa</taxon>
        <taxon>Chordata</taxon>
        <taxon>Craniata</taxon>
        <taxon>Vertebrata</taxon>
        <taxon>Euteleostomi</taxon>
        <taxon>Actinopterygii</taxon>
        <taxon>Neopterygii</taxon>
        <taxon>Teleostei</taxon>
        <taxon>Neoteleostei</taxon>
        <taxon>Acanthomorphata</taxon>
        <taxon>Eupercaria</taxon>
        <taxon>Perciformes</taxon>
        <taxon>Cottioidei</taxon>
        <taxon>Cottales</taxon>
        <taxon>Liparidae</taxon>
        <taxon>Liparis</taxon>
    </lineage>
</organism>
<dbReference type="AlphaFoldDB" id="A0A4Z2G693"/>
<evidence type="ECO:0000313" key="2">
    <source>
        <dbReference type="EMBL" id="TNN48595.1"/>
    </source>
</evidence>
<protein>
    <submittedName>
        <fullName evidence="2">Uncharacterized protein</fullName>
    </submittedName>
</protein>
<evidence type="ECO:0000313" key="3">
    <source>
        <dbReference type="Proteomes" id="UP000314294"/>
    </source>
</evidence>
<proteinExistence type="predicted"/>
<reference evidence="2 3" key="1">
    <citation type="submission" date="2019-03" db="EMBL/GenBank/DDBJ databases">
        <title>First draft genome of Liparis tanakae, snailfish: a comprehensive survey of snailfish specific genes.</title>
        <authorList>
            <person name="Kim W."/>
            <person name="Song I."/>
            <person name="Jeong J.-H."/>
            <person name="Kim D."/>
            <person name="Kim S."/>
            <person name="Ryu S."/>
            <person name="Song J.Y."/>
            <person name="Lee S.K."/>
        </authorList>
    </citation>
    <scope>NUCLEOTIDE SEQUENCE [LARGE SCALE GENOMIC DNA]</scope>
    <source>
        <tissue evidence="2">Muscle</tissue>
    </source>
</reference>
<comment type="caution">
    <text evidence="2">The sequence shown here is derived from an EMBL/GenBank/DDBJ whole genome shotgun (WGS) entry which is preliminary data.</text>
</comment>
<sequence>MQHTEPRVETPPLLLGGHVPSAESGPMPAFNKFTWSAMPKPLRYKAPPHTPLPTPPPTSPCSLLQVACSSSSPQSSVWANSSSHETHVRLSVETLDLCINMILCHQVRVTVQLWLC</sequence>
<evidence type="ECO:0000256" key="1">
    <source>
        <dbReference type="SAM" id="MobiDB-lite"/>
    </source>
</evidence>
<accession>A0A4Z2G693</accession>